<organism evidence="2 3">
    <name type="scientific">Herminiimonas aquatilis</name>
    <dbReference type="NCBI Taxonomy" id="345342"/>
    <lineage>
        <taxon>Bacteria</taxon>
        <taxon>Pseudomonadati</taxon>
        <taxon>Pseudomonadota</taxon>
        <taxon>Betaproteobacteria</taxon>
        <taxon>Burkholderiales</taxon>
        <taxon>Oxalobacteraceae</taxon>
        <taxon>Herminiimonas</taxon>
    </lineage>
</organism>
<evidence type="ECO:0000313" key="2">
    <source>
        <dbReference type="EMBL" id="MFC7297001.1"/>
    </source>
</evidence>
<proteinExistence type="predicted"/>
<keyword evidence="1" id="KW-1133">Transmembrane helix</keyword>
<keyword evidence="3" id="KW-1185">Reference proteome</keyword>
<comment type="caution">
    <text evidence="2">The sequence shown here is derived from an EMBL/GenBank/DDBJ whole genome shotgun (WGS) entry which is preliminary data.</text>
</comment>
<gene>
    <name evidence="2" type="ORF">ACFQO0_00965</name>
</gene>
<feature type="transmembrane region" description="Helical" evidence="1">
    <location>
        <begin position="15"/>
        <end position="38"/>
    </location>
</feature>
<accession>A0ABW2J1K4</accession>
<sequence length="165" mass="17791">MSIAVSAVIKPSRRLLSLVGGMSIILLLIAALVATGTVGDLSSLARFVVGGICAIVAVAVFLRSRAGRTTHVIHISGTGQIRLRTETRNEHADVDVAEGELVRLLPISTIWPGLLLLHLQNERQQTTVVTILTDAISAEGFRALLVACRWIVLRQVDTTESDIRH</sequence>
<dbReference type="RefSeq" id="WP_382232175.1">
    <property type="nucleotide sequence ID" value="NZ_JBHTCC010000001.1"/>
</dbReference>
<feature type="transmembrane region" description="Helical" evidence="1">
    <location>
        <begin position="44"/>
        <end position="62"/>
    </location>
</feature>
<reference evidence="3" key="1">
    <citation type="journal article" date="2019" name="Int. J. Syst. Evol. Microbiol.">
        <title>The Global Catalogue of Microorganisms (GCM) 10K type strain sequencing project: providing services to taxonomists for standard genome sequencing and annotation.</title>
        <authorList>
            <consortium name="The Broad Institute Genomics Platform"/>
            <consortium name="The Broad Institute Genome Sequencing Center for Infectious Disease"/>
            <person name="Wu L."/>
            <person name="Ma J."/>
        </authorList>
    </citation>
    <scope>NUCLEOTIDE SEQUENCE [LARGE SCALE GENOMIC DNA]</scope>
    <source>
        <strain evidence="3">CCUG 36956</strain>
    </source>
</reference>
<dbReference type="EMBL" id="JBHTCC010000001">
    <property type="protein sequence ID" value="MFC7297001.1"/>
    <property type="molecule type" value="Genomic_DNA"/>
</dbReference>
<keyword evidence="1" id="KW-0812">Transmembrane</keyword>
<keyword evidence="1" id="KW-0472">Membrane</keyword>
<dbReference type="Pfam" id="PF07254">
    <property type="entry name" value="Cpta_toxin"/>
    <property type="match status" value="1"/>
</dbReference>
<name>A0ABW2J1K4_9BURK</name>
<protein>
    <submittedName>
        <fullName evidence="2">Protein YgfX</fullName>
    </submittedName>
</protein>
<dbReference type="InterPro" id="IPR009883">
    <property type="entry name" value="YgfX"/>
</dbReference>
<evidence type="ECO:0000256" key="1">
    <source>
        <dbReference type="SAM" id="Phobius"/>
    </source>
</evidence>
<dbReference type="Proteomes" id="UP001596379">
    <property type="component" value="Unassembled WGS sequence"/>
</dbReference>
<evidence type="ECO:0000313" key="3">
    <source>
        <dbReference type="Proteomes" id="UP001596379"/>
    </source>
</evidence>